<evidence type="ECO:0000256" key="4">
    <source>
        <dbReference type="ARBA" id="ARBA00022679"/>
    </source>
</evidence>
<gene>
    <name evidence="9" type="ORF">KC573_02455</name>
</gene>
<keyword evidence="6 8" id="KW-1133">Transmembrane helix</keyword>
<protein>
    <recommendedName>
        <fullName evidence="11">Glycosyltransferase RgtA/B/C/D-like domain-containing protein</fullName>
    </recommendedName>
</protein>
<keyword evidence="2" id="KW-1003">Cell membrane</keyword>
<sequence>LRFYNLNWGVPFLHPDEFNIGLAVSRLQLPQHLNPDFFAYGSFPLYLIYVLGILWQSMASGTIVDTLTADQAILIGRYVSATVSIINIYLVYVITKQLSLSFKFRIGIVTLCTFLVGSIQYAHFATFESFLTFFYLAISIVSISILTNSNTKKYVLLGSLIGLAIGTKIVSVYLIVLPSILFVLQKLFENNTPEETTSFFESFRHNLHVRLFLSKEVAIGLLTTLFVFLVTNPYIVLDYTSFDNSFTYERQVADGSLPVFYTRTFLETIPVLFQLQNVLPFISGPLFTIIGSISLLAILFWSFYRVTPETLKYMVLMAVTYGYLIIHLSSYVKWTRYMIPVVPFMAITIGLILHHLYQASSRKMLKGLLICVSFILIVEIGMRGISFFGVYTLQDTRVEAAAWAEENVPTNATILSEVYDPSILPFNSPLGGQITLINMYDLHTPQPNFSQAATLSQLLEKTDYIILPSRRGYKTALRLPDTFPLNANYYTAIFDGSLGFKEVYTVDHNPCVVPEGGSFIEPIRNWLCIVDTYNAEETFVTFDHSSVKIFKKVTTMSQPEYYELITN</sequence>
<feature type="transmembrane region" description="Helical" evidence="8">
    <location>
        <begin position="337"/>
        <end position="356"/>
    </location>
</feature>
<dbReference type="GO" id="GO:0005886">
    <property type="term" value="C:plasma membrane"/>
    <property type="evidence" value="ECO:0007669"/>
    <property type="project" value="UniProtKB-SubCell"/>
</dbReference>
<dbReference type="AlphaFoldDB" id="A0A955LVZ1"/>
<comment type="subcellular location">
    <subcellularLocation>
        <location evidence="1">Cell membrane</location>
        <topology evidence="1">Multi-pass membrane protein</topology>
    </subcellularLocation>
</comment>
<reference evidence="9" key="2">
    <citation type="journal article" date="2021" name="Microbiome">
        <title>Successional dynamics and alternative stable states in a saline activated sludge microbial community over 9 years.</title>
        <authorList>
            <person name="Wang Y."/>
            <person name="Ye J."/>
            <person name="Ju F."/>
            <person name="Liu L."/>
            <person name="Boyd J.A."/>
            <person name="Deng Y."/>
            <person name="Parks D.H."/>
            <person name="Jiang X."/>
            <person name="Yin X."/>
            <person name="Woodcroft B.J."/>
            <person name="Tyson G.W."/>
            <person name="Hugenholtz P."/>
            <person name="Polz M.F."/>
            <person name="Zhang T."/>
        </authorList>
    </citation>
    <scope>NUCLEOTIDE SEQUENCE</scope>
    <source>
        <strain evidence="9">HKST-UBA02</strain>
    </source>
</reference>
<evidence type="ECO:0000313" key="9">
    <source>
        <dbReference type="EMBL" id="MCA9397666.1"/>
    </source>
</evidence>
<feature type="transmembrane region" description="Helical" evidence="8">
    <location>
        <begin position="281"/>
        <end position="301"/>
    </location>
</feature>
<evidence type="ECO:0008006" key="11">
    <source>
        <dbReference type="Google" id="ProtNLM"/>
    </source>
</evidence>
<feature type="transmembrane region" description="Helical" evidence="8">
    <location>
        <begin position="106"/>
        <end position="124"/>
    </location>
</feature>
<accession>A0A955LVZ1</accession>
<dbReference type="GO" id="GO:0016763">
    <property type="term" value="F:pentosyltransferase activity"/>
    <property type="evidence" value="ECO:0007669"/>
    <property type="project" value="TreeGrafter"/>
</dbReference>
<dbReference type="InterPro" id="IPR050297">
    <property type="entry name" value="LipidA_mod_glycosyltrf_83"/>
</dbReference>
<feature type="transmembrane region" description="Helical" evidence="8">
    <location>
        <begin position="217"/>
        <end position="237"/>
    </location>
</feature>
<keyword evidence="7 8" id="KW-0472">Membrane</keyword>
<evidence type="ECO:0000256" key="1">
    <source>
        <dbReference type="ARBA" id="ARBA00004651"/>
    </source>
</evidence>
<feature type="transmembrane region" description="Helical" evidence="8">
    <location>
        <begin position="130"/>
        <end position="147"/>
    </location>
</feature>
<evidence type="ECO:0000313" key="10">
    <source>
        <dbReference type="Proteomes" id="UP000699691"/>
    </source>
</evidence>
<feature type="transmembrane region" description="Helical" evidence="8">
    <location>
        <begin position="313"/>
        <end position="331"/>
    </location>
</feature>
<evidence type="ECO:0000256" key="5">
    <source>
        <dbReference type="ARBA" id="ARBA00022692"/>
    </source>
</evidence>
<keyword evidence="4" id="KW-0808">Transferase</keyword>
<keyword evidence="5 8" id="KW-0812">Transmembrane</keyword>
<name>A0A955LVZ1_UNCKA</name>
<feature type="transmembrane region" description="Helical" evidence="8">
    <location>
        <begin position="154"/>
        <end position="184"/>
    </location>
</feature>
<evidence type="ECO:0000256" key="2">
    <source>
        <dbReference type="ARBA" id="ARBA00022475"/>
    </source>
</evidence>
<evidence type="ECO:0000256" key="8">
    <source>
        <dbReference type="SAM" id="Phobius"/>
    </source>
</evidence>
<comment type="caution">
    <text evidence="9">The sequence shown here is derived from an EMBL/GenBank/DDBJ whole genome shotgun (WGS) entry which is preliminary data.</text>
</comment>
<keyword evidence="3" id="KW-0328">Glycosyltransferase</keyword>
<evidence type="ECO:0000256" key="6">
    <source>
        <dbReference type="ARBA" id="ARBA00022989"/>
    </source>
</evidence>
<feature type="non-terminal residue" evidence="9">
    <location>
        <position position="1"/>
    </location>
</feature>
<feature type="transmembrane region" description="Helical" evidence="8">
    <location>
        <begin position="37"/>
        <end position="55"/>
    </location>
</feature>
<evidence type="ECO:0000256" key="3">
    <source>
        <dbReference type="ARBA" id="ARBA00022676"/>
    </source>
</evidence>
<feature type="transmembrane region" description="Helical" evidence="8">
    <location>
        <begin position="368"/>
        <end position="391"/>
    </location>
</feature>
<dbReference type="PANTHER" id="PTHR33908:SF11">
    <property type="entry name" value="MEMBRANE PROTEIN"/>
    <property type="match status" value="1"/>
</dbReference>
<feature type="transmembrane region" description="Helical" evidence="8">
    <location>
        <begin position="75"/>
        <end position="94"/>
    </location>
</feature>
<dbReference type="Proteomes" id="UP000699691">
    <property type="component" value="Unassembled WGS sequence"/>
</dbReference>
<evidence type="ECO:0000256" key="7">
    <source>
        <dbReference type="ARBA" id="ARBA00023136"/>
    </source>
</evidence>
<proteinExistence type="predicted"/>
<dbReference type="PANTHER" id="PTHR33908">
    <property type="entry name" value="MANNOSYLTRANSFERASE YKCB-RELATED"/>
    <property type="match status" value="1"/>
</dbReference>
<dbReference type="GO" id="GO:0009103">
    <property type="term" value="P:lipopolysaccharide biosynthetic process"/>
    <property type="evidence" value="ECO:0007669"/>
    <property type="project" value="UniProtKB-ARBA"/>
</dbReference>
<dbReference type="EMBL" id="JAGQKY010000095">
    <property type="protein sequence ID" value="MCA9397666.1"/>
    <property type="molecule type" value="Genomic_DNA"/>
</dbReference>
<reference evidence="9" key="1">
    <citation type="submission" date="2020-04" db="EMBL/GenBank/DDBJ databases">
        <authorList>
            <person name="Zhang T."/>
        </authorList>
    </citation>
    <scope>NUCLEOTIDE SEQUENCE</scope>
    <source>
        <strain evidence="9">HKST-UBA02</strain>
    </source>
</reference>
<organism evidence="9 10">
    <name type="scientific">candidate division WWE3 bacterium</name>
    <dbReference type="NCBI Taxonomy" id="2053526"/>
    <lineage>
        <taxon>Bacteria</taxon>
        <taxon>Katanobacteria</taxon>
    </lineage>
</organism>